<dbReference type="InterPro" id="IPR036721">
    <property type="entry name" value="RCK_C_sf"/>
</dbReference>
<dbReference type="NCBIfam" id="NF007039">
    <property type="entry name" value="PRK09496.3-2"/>
    <property type="match status" value="1"/>
</dbReference>
<keyword evidence="6" id="KW-0406">Ion transport</keyword>
<dbReference type="SUPFAM" id="SSF51735">
    <property type="entry name" value="NAD(P)-binding Rossmann-fold domains"/>
    <property type="match status" value="2"/>
</dbReference>
<keyword evidence="4" id="KW-0630">Potassium</keyword>
<evidence type="ECO:0000313" key="9">
    <source>
        <dbReference type="EMBL" id="PQO28068.1"/>
    </source>
</evidence>
<keyword evidence="2" id="KW-0813">Transport</keyword>
<dbReference type="SUPFAM" id="SSF116726">
    <property type="entry name" value="TrkA C-terminal domain-like"/>
    <property type="match status" value="2"/>
</dbReference>
<dbReference type="PROSITE" id="PS51202">
    <property type="entry name" value="RCK_C"/>
    <property type="match status" value="2"/>
</dbReference>
<feature type="domain" description="RCK N-terminal" evidence="7">
    <location>
        <begin position="227"/>
        <end position="345"/>
    </location>
</feature>
<dbReference type="PANTHER" id="PTHR43833">
    <property type="entry name" value="POTASSIUM CHANNEL PROTEIN 2-RELATED-RELATED"/>
    <property type="match status" value="1"/>
</dbReference>
<accession>A0A2S8F7E5</accession>
<dbReference type="InterPro" id="IPR003148">
    <property type="entry name" value="RCK_N"/>
</dbReference>
<dbReference type="Gene3D" id="3.30.70.1450">
    <property type="entry name" value="Regulator of K+ conductance, C-terminal domain"/>
    <property type="match status" value="2"/>
</dbReference>
<dbReference type="GO" id="GO:0005886">
    <property type="term" value="C:plasma membrane"/>
    <property type="evidence" value="ECO:0007669"/>
    <property type="project" value="InterPro"/>
</dbReference>
<evidence type="ECO:0000256" key="5">
    <source>
        <dbReference type="ARBA" id="ARBA00023027"/>
    </source>
</evidence>
<dbReference type="PROSITE" id="PS51201">
    <property type="entry name" value="RCK_N"/>
    <property type="match status" value="2"/>
</dbReference>
<dbReference type="PANTHER" id="PTHR43833:SF5">
    <property type="entry name" value="TRK SYSTEM POTASSIUM UPTAKE PROTEIN TRKA"/>
    <property type="match status" value="1"/>
</dbReference>
<dbReference type="Pfam" id="PF02080">
    <property type="entry name" value="TrkA_C"/>
    <property type="match status" value="1"/>
</dbReference>
<evidence type="ECO:0000259" key="7">
    <source>
        <dbReference type="PROSITE" id="PS51201"/>
    </source>
</evidence>
<dbReference type="EMBL" id="PUIA01000051">
    <property type="protein sequence ID" value="PQO28068.1"/>
    <property type="molecule type" value="Genomic_DNA"/>
</dbReference>
<dbReference type="InterPro" id="IPR006037">
    <property type="entry name" value="RCK_C"/>
</dbReference>
<organism evidence="9 10">
    <name type="scientific">Blastopirellula marina</name>
    <dbReference type="NCBI Taxonomy" id="124"/>
    <lineage>
        <taxon>Bacteria</taxon>
        <taxon>Pseudomonadati</taxon>
        <taxon>Planctomycetota</taxon>
        <taxon>Planctomycetia</taxon>
        <taxon>Pirellulales</taxon>
        <taxon>Pirellulaceae</taxon>
        <taxon>Blastopirellula</taxon>
    </lineage>
</organism>
<feature type="domain" description="RCK C-terminal" evidence="8">
    <location>
        <begin position="141"/>
        <end position="222"/>
    </location>
</feature>
<dbReference type="InterPro" id="IPR036291">
    <property type="entry name" value="NAD(P)-bd_dom_sf"/>
</dbReference>
<dbReference type="InterPro" id="IPR006036">
    <property type="entry name" value="K_uptake_TrkA"/>
</dbReference>
<sequence length="445" mass="48240">MRIVILGSGTVGTWIADLLCRNNHSVTVVESNVDTVRIINAELDIRAIHGSASESAILFQAGIIGCDLCLAVTGDDEVNIVAASMAKAMGARRCVARVYGRVFRDLSTFDYQRHFRIDRFLSLEHLSAVEFVRAIRSPGSAVLENFARGELEVQEIICDDAAPAIGKPLKEVKLPKGVRVGTIQRQGKTWIAGAGNSIELGDHITLIGTREEIDSVKSKFQVKATPIRSVVIAGGGETGLALARMLEGQRYHVTLMEENMERCEFLSRLLEFTTVVHADATRRAILEEERVGNMDVFVACTGDDENNIMACVEAREIGAKECMAIVQRPDYANVVEKLGINLAVSPRNVVARQVLGLLNSGPIISKKNLPGGGIAIVEFEVMPGVEATEHVIANLKLPPHCLIAAIMSSDYVRVASADDRLTPGDTVVVLVEESTLDGVVKLFED</sequence>
<evidence type="ECO:0000256" key="1">
    <source>
        <dbReference type="ARBA" id="ARBA00017378"/>
    </source>
</evidence>
<evidence type="ECO:0000256" key="3">
    <source>
        <dbReference type="ARBA" id="ARBA00022538"/>
    </source>
</evidence>
<dbReference type="PRINTS" id="PR00335">
    <property type="entry name" value="KUPTAKETRKA"/>
</dbReference>
<dbReference type="Proteomes" id="UP000240009">
    <property type="component" value="Unassembled WGS sequence"/>
</dbReference>
<dbReference type="Gene3D" id="3.40.50.720">
    <property type="entry name" value="NAD(P)-binding Rossmann-like Domain"/>
    <property type="match status" value="2"/>
</dbReference>
<dbReference type="AlphaFoldDB" id="A0A2S8F7E5"/>
<dbReference type="RefSeq" id="WP_105355737.1">
    <property type="nucleotide sequence ID" value="NZ_PUIA01000051.1"/>
</dbReference>
<evidence type="ECO:0000313" key="10">
    <source>
        <dbReference type="Proteomes" id="UP000240009"/>
    </source>
</evidence>
<dbReference type="GO" id="GO:0015079">
    <property type="term" value="F:potassium ion transmembrane transporter activity"/>
    <property type="evidence" value="ECO:0007669"/>
    <property type="project" value="InterPro"/>
</dbReference>
<protein>
    <recommendedName>
        <fullName evidence="1">Trk system potassium uptake protein TrkA</fullName>
    </recommendedName>
</protein>
<feature type="domain" description="RCK C-terminal" evidence="8">
    <location>
        <begin position="364"/>
        <end position="445"/>
    </location>
</feature>
<proteinExistence type="predicted"/>
<keyword evidence="5" id="KW-0520">NAD</keyword>
<evidence type="ECO:0000256" key="4">
    <source>
        <dbReference type="ARBA" id="ARBA00022958"/>
    </source>
</evidence>
<evidence type="ECO:0000256" key="6">
    <source>
        <dbReference type="ARBA" id="ARBA00023065"/>
    </source>
</evidence>
<dbReference type="InterPro" id="IPR050721">
    <property type="entry name" value="Trk_Ktr_HKT_K-transport"/>
</dbReference>
<reference evidence="9 10" key="1">
    <citation type="submission" date="2018-02" db="EMBL/GenBank/DDBJ databases">
        <title>Comparative genomes isolates from brazilian mangrove.</title>
        <authorList>
            <person name="Araujo J.E."/>
            <person name="Taketani R.G."/>
            <person name="Silva M.C.P."/>
            <person name="Loureco M.V."/>
            <person name="Andreote F.D."/>
        </authorList>
    </citation>
    <scope>NUCLEOTIDE SEQUENCE [LARGE SCALE GENOMIC DNA]</scope>
    <source>
        <strain evidence="9 10">HEX-2 MGV</strain>
    </source>
</reference>
<dbReference type="Pfam" id="PF02254">
    <property type="entry name" value="TrkA_N"/>
    <property type="match status" value="2"/>
</dbReference>
<feature type="domain" description="RCK N-terminal" evidence="7">
    <location>
        <begin position="1"/>
        <end position="121"/>
    </location>
</feature>
<evidence type="ECO:0000259" key="8">
    <source>
        <dbReference type="PROSITE" id="PS51202"/>
    </source>
</evidence>
<name>A0A2S8F7E5_9BACT</name>
<keyword evidence="3" id="KW-0633">Potassium transport</keyword>
<evidence type="ECO:0000256" key="2">
    <source>
        <dbReference type="ARBA" id="ARBA00022448"/>
    </source>
</evidence>
<dbReference type="OrthoDB" id="9775180at2"/>
<gene>
    <name evidence="9" type="ORF">C5Y96_16995</name>
</gene>
<comment type="caution">
    <text evidence="9">The sequence shown here is derived from an EMBL/GenBank/DDBJ whole genome shotgun (WGS) entry which is preliminary data.</text>
</comment>